<dbReference type="KEGG" id="chyd:H4K34_10220"/>
<dbReference type="Pfam" id="PF06445">
    <property type="entry name" value="GyrI-like"/>
    <property type="match status" value="1"/>
</dbReference>
<dbReference type="PIRSF" id="PIRSF031644">
    <property type="entry name" value="UCP031644"/>
    <property type="match status" value="1"/>
</dbReference>
<organism evidence="2 3">
    <name type="scientific">Croceimicrobium hydrocarbonivorans</name>
    <dbReference type="NCBI Taxonomy" id="2761580"/>
    <lineage>
        <taxon>Bacteria</taxon>
        <taxon>Pseudomonadati</taxon>
        <taxon>Bacteroidota</taxon>
        <taxon>Flavobacteriia</taxon>
        <taxon>Flavobacteriales</taxon>
        <taxon>Owenweeksiaceae</taxon>
        <taxon>Croceimicrobium</taxon>
    </lineage>
</organism>
<dbReference type="SUPFAM" id="SSF55136">
    <property type="entry name" value="Probable bacterial effector-binding domain"/>
    <property type="match status" value="1"/>
</dbReference>
<proteinExistence type="predicted"/>
<keyword evidence="3" id="KW-1185">Reference proteome</keyword>
<accession>A0A7H0VAK8</accession>
<evidence type="ECO:0000313" key="2">
    <source>
        <dbReference type="EMBL" id="QNR22756.1"/>
    </source>
</evidence>
<evidence type="ECO:0000259" key="1">
    <source>
        <dbReference type="Pfam" id="PF06445"/>
    </source>
</evidence>
<dbReference type="InterPro" id="IPR011256">
    <property type="entry name" value="Reg_factor_effector_dom_sf"/>
</dbReference>
<sequence>MKQEWRKQEKAIYLPKNKPERVQIPAFNFYVIDGAGNPNSEAFAEVVGQLYALSYAIRMSPKKNRAPQGYQDYTVYPLEGIWDLNEKGRANHDGSFDKDDLVYRLMIRQPDFVTKDYALEVIEWLKKEKPNPLLEQVKFESIEDGDCIQMLHLGPYDDEPASFEQMEAFAEGQGLKRASKIHREIYLSDARKVEPAKLKTVLRFWLEA</sequence>
<dbReference type="Proteomes" id="UP000516305">
    <property type="component" value="Chromosome"/>
</dbReference>
<dbReference type="AlphaFoldDB" id="A0A7H0VAK8"/>
<dbReference type="Gene3D" id="3.20.80.10">
    <property type="entry name" value="Regulatory factor, effector binding domain"/>
    <property type="match status" value="1"/>
</dbReference>
<dbReference type="EMBL" id="CP060139">
    <property type="protein sequence ID" value="QNR22756.1"/>
    <property type="molecule type" value="Genomic_DNA"/>
</dbReference>
<dbReference type="InterPro" id="IPR029442">
    <property type="entry name" value="GyrI-like"/>
</dbReference>
<feature type="domain" description="GyrI-like small molecule binding" evidence="1">
    <location>
        <begin position="19"/>
        <end position="200"/>
    </location>
</feature>
<gene>
    <name evidence="2" type="ORF">H4K34_10220</name>
</gene>
<protein>
    <submittedName>
        <fullName evidence="2">GyrI-like domain-containing protein</fullName>
    </submittedName>
</protein>
<dbReference type="RefSeq" id="WP_210757323.1">
    <property type="nucleotide sequence ID" value="NZ_CP060139.1"/>
</dbReference>
<evidence type="ECO:0000313" key="3">
    <source>
        <dbReference type="Proteomes" id="UP000516305"/>
    </source>
</evidence>
<name>A0A7H0VAK8_9FLAO</name>
<reference evidence="2 3" key="1">
    <citation type="submission" date="2020-08" db="EMBL/GenBank/DDBJ databases">
        <title>Croceimicrobium hydrocarbonivorans gen. nov., sp. nov., a novel marine bacterium isolated from a bacterial consortium that degrades polyethylene terephthalate.</title>
        <authorList>
            <person name="Liu R."/>
        </authorList>
    </citation>
    <scope>NUCLEOTIDE SEQUENCE [LARGE SCALE GENOMIC DNA]</scope>
    <source>
        <strain evidence="2 3">A20-9</strain>
    </source>
</reference>
<dbReference type="InterPro" id="IPR008319">
    <property type="entry name" value="GyrI-like_CCH_Lin2189-like"/>
</dbReference>